<keyword evidence="1" id="KW-0597">Phosphoprotein</keyword>
<dbReference type="PANTHER" id="PTHR37299:SF1">
    <property type="entry name" value="STAGE 0 SPORULATION PROTEIN A HOMOLOG"/>
    <property type="match status" value="1"/>
</dbReference>
<dbReference type="PROSITE" id="PS50930">
    <property type="entry name" value="HTH_LYTTR"/>
    <property type="match status" value="1"/>
</dbReference>
<dbReference type="PROSITE" id="PS50110">
    <property type="entry name" value="RESPONSE_REGULATORY"/>
    <property type="match status" value="1"/>
</dbReference>
<dbReference type="PANTHER" id="PTHR37299">
    <property type="entry name" value="TRANSCRIPTIONAL REGULATOR-RELATED"/>
    <property type="match status" value="1"/>
</dbReference>
<feature type="modified residue" description="4-aspartylphosphate" evidence="1">
    <location>
        <position position="68"/>
    </location>
</feature>
<evidence type="ECO:0000259" key="3">
    <source>
        <dbReference type="PROSITE" id="PS50930"/>
    </source>
</evidence>
<dbReference type="InterPro" id="IPR011006">
    <property type="entry name" value="CheY-like_superfamily"/>
</dbReference>
<dbReference type="Pfam" id="PF00072">
    <property type="entry name" value="Response_reg"/>
    <property type="match status" value="1"/>
</dbReference>
<feature type="domain" description="HTH LytTR-type" evidence="3">
    <location>
        <begin position="150"/>
        <end position="248"/>
    </location>
</feature>
<dbReference type="AlphaFoldDB" id="A0A1I2XSY5"/>
<evidence type="ECO:0000256" key="1">
    <source>
        <dbReference type="PROSITE-ProRule" id="PRU00169"/>
    </source>
</evidence>
<dbReference type="Proteomes" id="UP000199666">
    <property type="component" value="Unassembled WGS sequence"/>
</dbReference>
<accession>A0A1I2XSY5</accession>
<dbReference type="SMART" id="SM00448">
    <property type="entry name" value="REC"/>
    <property type="match status" value="1"/>
</dbReference>
<dbReference type="InterPro" id="IPR007492">
    <property type="entry name" value="LytTR_DNA-bd_dom"/>
</dbReference>
<dbReference type="OrthoDB" id="2168082at2"/>
<dbReference type="Pfam" id="PF04397">
    <property type="entry name" value="LytTR"/>
    <property type="match status" value="1"/>
</dbReference>
<dbReference type="Gene3D" id="2.40.50.1020">
    <property type="entry name" value="LytTr DNA-binding domain"/>
    <property type="match status" value="1"/>
</dbReference>
<dbReference type="GO" id="GO:0000156">
    <property type="term" value="F:phosphorelay response regulator activity"/>
    <property type="evidence" value="ECO:0007669"/>
    <property type="project" value="InterPro"/>
</dbReference>
<dbReference type="EMBL" id="FOPP01000006">
    <property type="protein sequence ID" value="SFH16560.1"/>
    <property type="molecule type" value="Genomic_DNA"/>
</dbReference>
<evidence type="ECO:0000313" key="4">
    <source>
        <dbReference type="EMBL" id="SFH16560.1"/>
    </source>
</evidence>
<reference evidence="4 5" key="1">
    <citation type="submission" date="2016-10" db="EMBL/GenBank/DDBJ databases">
        <authorList>
            <person name="de Groot N.N."/>
        </authorList>
    </citation>
    <scope>NUCLEOTIDE SEQUENCE [LARGE SCALE GENOMIC DNA]</scope>
    <source>
        <strain evidence="4 5">DSM 18684</strain>
    </source>
</reference>
<gene>
    <name evidence="4" type="ORF">SAMN04489864_10616</name>
</gene>
<keyword evidence="5" id="KW-1185">Reference proteome</keyword>
<feature type="domain" description="Response regulatory" evidence="2">
    <location>
        <begin position="17"/>
        <end position="129"/>
    </location>
</feature>
<evidence type="ECO:0000313" key="5">
    <source>
        <dbReference type="Proteomes" id="UP000199666"/>
    </source>
</evidence>
<name>A0A1I2XSY5_9SPHI</name>
<dbReference type="InterPro" id="IPR001789">
    <property type="entry name" value="Sig_transdc_resp-reg_receiver"/>
</dbReference>
<dbReference type="Gene3D" id="3.40.50.2300">
    <property type="match status" value="1"/>
</dbReference>
<sequence length="249" mass="28506">MYVYVPINLLFMKNALTCIVVDDDDIDRMAVEAELSSFQNIKILGSYCNPIDALSAINSHQPDILFLDIDMPGMNGVDFVKSISTLETINVFISSHPEFALQGFQLKVFDFILKPLEGDRFESCMRRIVDFVKLKGKAEAYDVLFENEKIIFKEGYHFIHLNANEVIYLEAYGDYTKIVTEKKSYLTLATLSNFMESLPEGKFIRIHRSYVVSMNKIKSCDNKSIDMGCIIIPVGKTYVRETKRIFNAK</sequence>
<protein>
    <submittedName>
        <fullName evidence="4">DNA-binding response regulator, LytR/AlgR family</fullName>
    </submittedName>
</protein>
<organism evidence="4 5">
    <name type="scientific">Pedobacter insulae</name>
    <dbReference type="NCBI Taxonomy" id="414048"/>
    <lineage>
        <taxon>Bacteria</taxon>
        <taxon>Pseudomonadati</taxon>
        <taxon>Bacteroidota</taxon>
        <taxon>Sphingobacteriia</taxon>
        <taxon>Sphingobacteriales</taxon>
        <taxon>Sphingobacteriaceae</taxon>
        <taxon>Pedobacter</taxon>
    </lineage>
</organism>
<dbReference type="STRING" id="414048.SAMN04489864_10616"/>
<dbReference type="SUPFAM" id="SSF52172">
    <property type="entry name" value="CheY-like"/>
    <property type="match status" value="1"/>
</dbReference>
<keyword evidence="4" id="KW-0238">DNA-binding</keyword>
<proteinExistence type="predicted"/>
<dbReference type="SMART" id="SM00850">
    <property type="entry name" value="LytTR"/>
    <property type="match status" value="1"/>
</dbReference>
<evidence type="ECO:0000259" key="2">
    <source>
        <dbReference type="PROSITE" id="PS50110"/>
    </source>
</evidence>
<dbReference type="InterPro" id="IPR046947">
    <property type="entry name" value="LytR-like"/>
</dbReference>
<dbReference type="GO" id="GO:0003677">
    <property type="term" value="F:DNA binding"/>
    <property type="evidence" value="ECO:0007669"/>
    <property type="project" value="UniProtKB-KW"/>
</dbReference>